<evidence type="ECO:0000313" key="2">
    <source>
        <dbReference type="EMBL" id="RKD90731.1"/>
    </source>
</evidence>
<dbReference type="Gene3D" id="3.20.100.30">
    <property type="entry name" value="VTC, catalytic tunnel domain"/>
    <property type="match status" value="1"/>
</dbReference>
<reference evidence="2 3" key="1">
    <citation type="submission" date="2018-09" db="EMBL/GenBank/DDBJ databases">
        <title>Genomic Encyclopedia of Archaeal and Bacterial Type Strains, Phase II (KMG-II): from individual species to whole genera.</title>
        <authorList>
            <person name="Goeker M."/>
        </authorList>
    </citation>
    <scope>NUCLEOTIDE SEQUENCE [LARGE SCALE GENOMIC DNA]</scope>
    <source>
        <strain evidence="2 3">DSM 27148</strain>
    </source>
</reference>
<proteinExistence type="predicted"/>
<sequence length="255" mass="29727">MEILTDIPSGLGARTQSMRSIPFENLDPETQMIRFDTKYVFPLKRLDRILELIDHRYAVVDFYGTRVSAYESQYFDTAEWTFYNAHHNGAANRCKIRTRTYTDTGLSFLEVKLKNNKKLTTKKRKMLNPELGMLEQGEGFISSHTSVDLKVLRSTLYTTYRRISLVNLRKQERITIDYDLKFCFGGSEVSLPELAIAETKNDNQNQQTVFARLMRNERIRPQAFSKYCVGVALLHPCVKTNNFKELIRELNPQYL</sequence>
<evidence type="ECO:0000313" key="3">
    <source>
        <dbReference type="Proteomes" id="UP000283387"/>
    </source>
</evidence>
<accession>A0A419W5I4</accession>
<organism evidence="2 3">
    <name type="scientific">Mangrovibacterium diazotrophicum</name>
    <dbReference type="NCBI Taxonomy" id="1261403"/>
    <lineage>
        <taxon>Bacteria</taxon>
        <taxon>Pseudomonadati</taxon>
        <taxon>Bacteroidota</taxon>
        <taxon>Bacteroidia</taxon>
        <taxon>Marinilabiliales</taxon>
        <taxon>Prolixibacteraceae</taxon>
        <taxon>Mangrovibacterium</taxon>
    </lineage>
</organism>
<dbReference type="OrthoDB" id="148766at2"/>
<dbReference type="InterPro" id="IPR018966">
    <property type="entry name" value="VTC_domain"/>
</dbReference>
<name>A0A419W5I4_9BACT</name>
<protein>
    <submittedName>
        <fullName evidence="2">VTC domain-containing protein</fullName>
    </submittedName>
</protein>
<dbReference type="Pfam" id="PF09359">
    <property type="entry name" value="VTC"/>
    <property type="match status" value="1"/>
</dbReference>
<comment type="caution">
    <text evidence="2">The sequence shown here is derived from an EMBL/GenBank/DDBJ whole genome shotgun (WGS) entry which is preliminary data.</text>
</comment>
<keyword evidence="3" id="KW-1185">Reference proteome</keyword>
<dbReference type="RefSeq" id="WP_120272110.1">
    <property type="nucleotide sequence ID" value="NZ_RAPN01000001.1"/>
</dbReference>
<dbReference type="Proteomes" id="UP000283387">
    <property type="component" value="Unassembled WGS sequence"/>
</dbReference>
<dbReference type="InterPro" id="IPR042267">
    <property type="entry name" value="VTC_sf"/>
</dbReference>
<dbReference type="GO" id="GO:0006799">
    <property type="term" value="P:polyphosphate biosynthetic process"/>
    <property type="evidence" value="ECO:0007669"/>
    <property type="project" value="UniProtKB-ARBA"/>
</dbReference>
<gene>
    <name evidence="2" type="ORF">BC643_1074</name>
</gene>
<evidence type="ECO:0000259" key="1">
    <source>
        <dbReference type="Pfam" id="PF09359"/>
    </source>
</evidence>
<dbReference type="AlphaFoldDB" id="A0A419W5I4"/>
<feature type="domain" description="VTC" evidence="1">
    <location>
        <begin position="34"/>
        <end position="235"/>
    </location>
</feature>
<dbReference type="EMBL" id="RAPN01000001">
    <property type="protein sequence ID" value="RKD90731.1"/>
    <property type="molecule type" value="Genomic_DNA"/>
</dbReference>
<dbReference type="CDD" id="cd07750">
    <property type="entry name" value="PolyPPase_VTC_like"/>
    <property type="match status" value="1"/>
</dbReference>